<dbReference type="EMBL" id="AP019400">
    <property type="protein sequence ID" value="BBI30760.1"/>
    <property type="molecule type" value="Genomic_DNA"/>
</dbReference>
<evidence type="ECO:0000313" key="2">
    <source>
        <dbReference type="Proteomes" id="UP000289856"/>
    </source>
</evidence>
<protein>
    <submittedName>
        <fullName evidence="1">Uncharacterized protein</fullName>
    </submittedName>
</protein>
<dbReference type="AlphaFoldDB" id="A0A3T1CY51"/>
<gene>
    <name evidence="1" type="ORF">KCTCHS21_01590</name>
</gene>
<reference evidence="1 2" key="1">
    <citation type="submission" date="2019-01" db="EMBL/GenBank/DDBJ databases">
        <title>Complete genome sequence of Cohnella hallensis HS21 isolated from Korean fir (Abies koreana) rhizospheric soil.</title>
        <authorList>
            <person name="Jiang L."/>
            <person name="Kang S.W."/>
            <person name="Kim S."/>
            <person name="Jung J."/>
            <person name="Kim C.Y."/>
            <person name="Kim D.H."/>
            <person name="Kim S.W."/>
            <person name="Lee J."/>
        </authorList>
    </citation>
    <scope>NUCLEOTIDE SEQUENCE [LARGE SCALE GENOMIC DNA]</scope>
    <source>
        <strain evidence="1 2">HS21</strain>
    </source>
</reference>
<keyword evidence="2" id="KW-1185">Reference proteome</keyword>
<evidence type="ECO:0000313" key="1">
    <source>
        <dbReference type="EMBL" id="BBI30760.1"/>
    </source>
</evidence>
<dbReference type="Proteomes" id="UP000289856">
    <property type="component" value="Chromosome"/>
</dbReference>
<accession>A0A3T1CY51</accession>
<dbReference type="KEGG" id="cohn:KCTCHS21_01590"/>
<sequence length="105" mass="11713">MKENTGIAVQDEQVQAVVQGLVEHLIESNDGASEVAVSGLAGELRVQIENTDEIIRIIVYHNVNMMLYALASYNKSIREPGLHHRAELINKYLTNLILLERMGSI</sequence>
<name>A0A3T1CY51_9BACL</name>
<proteinExistence type="predicted"/>
<organism evidence="1 2">
    <name type="scientific">Cohnella abietis</name>
    <dbReference type="NCBI Taxonomy" id="2507935"/>
    <lineage>
        <taxon>Bacteria</taxon>
        <taxon>Bacillati</taxon>
        <taxon>Bacillota</taxon>
        <taxon>Bacilli</taxon>
        <taxon>Bacillales</taxon>
        <taxon>Paenibacillaceae</taxon>
        <taxon>Cohnella</taxon>
    </lineage>
</organism>
<dbReference type="RefSeq" id="WP_130604690.1">
    <property type="nucleotide sequence ID" value="NZ_AP019400.1"/>
</dbReference>